<feature type="transmembrane region" description="Helical" evidence="1">
    <location>
        <begin position="71"/>
        <end position="94"/>
    </location>
</feature>
<proteinExistence type="predicted"/>
<evidence type="ECO:0000313" key="2">
    <source>
        <dbReference type="EMBL" id="KRL99066.1"/>
    </source>
</evidence>
<keyword evidence="1" id="KW-0472">Membrane</keyword>
<keyword evidence="1" id="KW-1133">Transmembrane helix</keyword>
<dbReference type="STRING" id="1423801.FD50_GL000340"/>
<organism evidence="2 3">
    <name type="scientific">Liquorilactobacillus satsumensis DSM 16230 = JCM 12392</name>
    <dbReference type="NCBI Taxonomy" id="1423801"/>
    <lineage>
        <taxon>Bacteria</taxon>
        <taxon>Bacillati</taxon>
        <taxon>Bacillota</taxon>
        <taxon>Bacilli</taxon>
        <taxon>Lactobacillales</taxon>
        <taxon>Lactobacillaceae</taxon>
        <taxon>Liquorilactobacillus</taxon>
    </lineage>
</organism>
<dbReference type="EMBL" id="AZFQ01000034">
    <property type="protein sequence ID" value="KRL99066.1"/>
    <property type="molecule type" value="Genomic_DNA"/>
</dbReference>
<sequence>MHIVLSFLCVLLYCKCKGGDNVRLIFKILIVVGIILAAPLSIALIWQNWAAAVGTTPISFHFDWLTQYEPLYLFWSGVILATFLVFLLFITLFWPRARSLYLHQKPDGQVTVSKKAIENFTLSALQQEPFIGNPRVSAKLSQNKIKLKISGDLLNSINAKQHTAAFLNQLKEDLRTCLGISKQKAITIRLVNFNASESNMKQSRVI</sequence>
<dbReference type="PATRIC" id="fig|1423801.4.peg.346"/>
<evidence type="ECO:0000256" key="1">
    <source>
        <dbReference type="SAM" id="Phobius"/>
    </source>
</evidence>
<protein>
    <recommendedName>
        <fullName evidence="4">Alkaline shock response membrane anchor protein AmaP</fullName>
    </recommendedName>
</protein>
<comment type="caution">
    <text evidence="2">The sequence shown here is derived from an EMBL/GenBank/DDBJ whole genome shotgun (WGS) entry which is preliminary data.</text>
</comment>
<dbReference type="NCBIfam" id="NF033218">
    <property type="entry name" value="anchor_AmaP"/>
    <property type="match status" value="1"/>
</dbReference>
<reference evidence="2 3" key="1">
    <citation type="journal article" date="2015" name="Genome Announc.">
        <title>Expanding the biotechnology potential of lactobacilli through comparative genomics of 213 strains and associated genera.</title>
        <authorList>
            <person name="Sun Z."/>
            <person name="Harris H.M."/>
            <person name="McCann A."/>
            <person name="Guo C."/>
            <person name="Argimon S."/>
            <person name="Zhang W."/>
            <person name="Yang X."/>
            <person name="Jeffery I.B."/>
            <person name="Cooney J.C."/>
            <person name="Kagawa T.F."/>
            <person name="Liu W."/>
            <person name="Song Y."/>
            <person name="Salvetti E."/>
            <person name="Wrobel A."/>
            <person name="Rasinkangas P."/>
            <person name="Parkhill J."/>
            <person name="Rea M.C."/>
            <person name="O'Sullivan O."/>
            <person name="Ritari J."/>
            <person name="Douillard F.P."/>
            <person name="Paul Ross R."/>
            <person name="Yang R."/>
            <person name="Briner A.E."/>
            <person name="Felis G.E."/>
            <person name="de Vos W.M."/>
            <person name="Barrangou R."/>
            <person name="Klaenhammer T.R."/>
            <person name="Caufield P.W."/>
            <person name="Cui Y."/>
            <person name="Zhang H."/>
            <person name="O'Toole P.W."/>
        </authorList>
    </citation>
    <scope>NUCLEOTIDE SEQUENCE [LARGE SCALE GENOMIC DNA]</scope>
    <source>
        <strain evidence="2 3">DSM 16230</strain>
    </source>
</reference>
<accession>A0A0R1V5D3</accession>
<dbReference type="Proteomes" id="UP000051166">
    <property type="component" value="Unassembled WGS sequence"/>
</dbReference>
<name>A0A0R1V5D3_9LACO</name>
<dbReference type="AlphaFoldDB" id="A0A0R1V5D3"/>
<feature type="transmembrane region" description="Helical" evidence="1">
    <location>
        <begin position="28"/>
        <end position="50"/>
    </location>
</feature>
<gene>
    <name evidence="2" type="ORF">FD50_GL000340</name>
</gene>
<evidence type="ECO:0000313" key="3">
    <source>
        <dbReference type="Proteomes" id="UP000051166"/>
    </source>
</evidence>
<keyword evidence="3" id="KW-1185">Reference proteome</keyword>
<keyword evidence="1" id="KW-0812">Transmembrane</keyword>
<evidence type="ECO:0008006" key="4">
    <source>
        <dbReference type="Google" id="ProtNLM"/>
    </source>
</evidence>